<dbReference type="Pfam" id="PF00109">
    <property type="entry name" value="ketoacyl-synt"/>
    <property type="match status" value="1"/>
</dbReference>
<dbReference type="PROSITE" id="PS52004">
    <property type="entry name" value="KS3_2"/>
    <property type="match status" value="1"/>
</dbReference>
<dbReference type="CDD" id="cd08953">
    <property type="entry name" value="KR_2_SDR_x"/>
    <property type="match status" value="1"/>
</dbReference>
<gene>
    <name evidence="12" type="ORF">GR702_02345</name>
</gene>
<dbReference type="PROSITE" id="PS52019">
    <property type="entry name" value="PKS_MFAS_DH"/>
    <property type="match status" value="1"/>
</dbReference>
<feature type="domain" description="Carrier" evidence="9">
    <location>
        <begin position="1761"/>
        <end position="1836"/>
    </location>
</feature>
<evidence type="ECO:0000256" key="3">
    <source>
        <dbReference type="ARBA" id="ARBA00022679"/>
    </source>
</evidence>
<dbReference type="InterPro" id="IPR049552">
    <property type="entry name" value="PKS_DH_N"/>
</dbReference>
<feature type="region of interest" description="N-terminal hotdog fold" evidence="7">
    <location>
        <begin position="1391"/>
        <end position="1516"/>
    </location>
</feature>
<evidence type="ECO:0000256" key="7">
    <source>
        <dbReference type="PROSITE-ProRule" id="PRU01363"/>
    </source>
</evidence>
<dbReference type="InterPro" id="IPR016039">
    <property type="entry name" value="Thiolase-like"/>
</dbReference>
<dbReference type="InterPro" id="IPR016036">
    <property type="entry name" value="Malonyl_transacylase_ACP-bd"/>
</dbReference>
<keyword evidence="4" id="KW-0276">Fatty acid metabolism</keyword>
<dbReference type="InterPro" id="IPR050091">
    <property type="entry name" value="PKS_NRPS_Biosynth_Enz"/>
</dbReference>
<dbReference type="InterPro" id="IPR014030">
    <property type="entry name" value="Ketoacyl_synth_N"/>
</dbReference>
<dbReference type="InterPro" id="IPR049490">
    <property type="entry name" value="C883_1060-like_KR_N"/>
</dbReference>
<dbReference type="InterPro" id="IPR042104">
    <property type="entry name" value="PKS_dehydratase_sf"/>
</dbReference>
<dbReference type="Gene3D" id="3.30.70.3290">
    <property type="match status" value="1"/>
</dbReference>
<dbReference type="GO" id="GO:0004315">
    <property type="term" value="F:3-oxoacyl-[acyl-carrier-protein] synthase activity"/>
    <property type="evidence" value="ECO:0007669"/>
    <property type="project" value="InterPro"/>
</dbReference>
<keyword evidence="3" id="KW-0808">Transferase</keyword>
<keyword evidence="2" id="KW-0597">Phosphoprotein</keyword>
<dbReference type="InterPro" id="IPR013968">
    <property type="entry name" value="PKS_KR"/>
</dbReference>
<dbReference type="SMART" id="SM00827">
    <property type="entry name" value="PKS_AT"/>
    <property type="match status" value="1"/>
</dbReference>
<reference evidence="12 13" key="1">
    <citation type="submission" date="2019-12" db="EMBL/GenBank/DDBJ databases">
        <authorList>
            <person name="Feng G."/>
            <person name="Zhu H."/>
        </authorList>
    </citation>
    <scope>NUCLEOTIDE SEQUENCE [LARGE SCALE GENOMIC DNA]</scope>
    <source>
        <strain evidence="12 13">FGD1</strain>
    </source>
</reference>
<dbReference type="Pfam" id="PF00550">
    <property type="entry name" value="PP-binding"/>
    <property type="match status" value="1"/>
</dbReference>
<feature type="region of interest" description="Disordered" evidence="8">
    <location>
        <begin position="415"/>
        <end position="435"/>
    </location>
</feature>
<dbReference type="EMBL" id="WVTD01000001">
    <property type="protein sequence ID" value="MYL96615.1"/>
    <property type="molecule type" value="Genomic_DNA"/>
</dbReference>
<dbReference type="InterPro" id="IPR049900">
    <property type="entry name" value="PKS_mFAS_DH"/>
</dbReference>
<feature type="domain" description="PKS/mFAS DH" evidence="11">
    <location>
        <begin position="1391"/>
        <end position="1674"/>
    </location>
</feature>
<dbReference type="Gene3D" id="3.40.50.1820">
    <property type="entry name" value="alpha/beta hydrolase"/>
    <property type="match status" value="1"/>
</dbReference>
<dbReference type="Pfam" id="PF16197">
    <property type="entry name" value="KAsynt_C_assoc"/>
    <property type="match status" value="1"/>
</dbReference>
<dbReference type="InterPro" id="IPR018201">
    <property type="entry name" value="Ketoacyl_synth_AS"/>
</dbReference>
<dbReference type="Pfam" id="PF21089">
    <property type="entry name" value="PKS_DH_N"/>
    <property type="match status" value="1"/>
</dbReference>
<dbReference type="InterPro" id="IPR014043">
    <property type="entry name" value="Acyl_transferase_dom"/>
</dbReference>
<dbReference type="GO" id="GO:0004312">
    <property type="term" value="F:fatty acid synthase activity"/>
    <property type="evidence" value="ECO:0007669"/>
    <property type="project" value="TreeGrafter"/>
</dbReference>
<dbReference type="SUPFAM" id="SSF53474">
    <property type="entry name" value="alpha/beta-Hydrolases"/>
    <property type="match status" value="1"/>
</dbReference>
<evidence type="ECO:0000256" key="5">
    <source>
        <dbReference type="ARBA" id="ARBA00023098"/>
    </source>
</evidence>
<feature type="active site" description="Proton acceptor; for dehydratase activity" evidence="7">
    <location>
        <position position="1422"/>
    </location>
</feature>
<dbReference type="SMART" id="SM00826">
    <property type="entry name" value="PKS_DH"/>
    <property type="match status" value="1"/>
</dbReference>
<dbReference type="PANTHER" id="PTHR43775">
    <property type="entry name" value="FATTY ACID SYNTHASE"/>
    <property type="match status" value="1"/>
</dbReference>
<dbReference type="Gene3D" id="3.40.47.10">
    <property type="match status" value="1"/>
</dbReference>
<accession>A0A7X4GDG8</accession>
<dbReference type="InterPro" id="IPR020806">
    <property type="entry name" value="PKS_PP-bd"/>
</dbReference>
<dbReference type="SUPFAM" id="SSF51735">
    <property type="entry name" value="NAD(P)-binding Rossmann-fold domains"/>
    <property type="match status" value="2"/>
</dbReference>
<dbReference type="GO" id="GO:0006633">
    <property type="term" value="P:fatty acid biosynthetic process"/>
    <property type="evidence" value="ECO:0007669"/>
    <property type="project" value="InterPro"/>
</dbReference>
<dbReference type="InterPro" id="IPR032821">
    <property type="entry name" value="PKS_assoc"/>
</dbReference>
<evidence type="ECO:0000259" key="10">
    <source>
        <dbReference type="PROSITE" id="PS52004"/>
    </source>
</evidence>
<dbReference type="GO" id="GO:0031177">
    <property type="term" value="F:phosphopantetheine binding"/>
    <property type="evidence" value="ECO:0007669"/>
    <property type="project" value="InterPro"/>
</dbReference>
<keyword evidence="6" id="KW-0511">Multifunctional enzyme</keyword>
<sequence>MHEPIGSFDGDNFPGTENAIAIVGMSCRFAGVRSPDTFWQLLREGREAVETFPEDELLSAGVPPALLRNPAYVRRGAPLADMECFDPALFGLSKRDASIMDPQHRHFLECAWEALEDAGHTPAGFEGPIGVFAGSGHNAYMPYNLLTNGKLVDEVGLFLLRHTSNDKDFLTTRVSYLLDLKGPSINVQTACSTSLVSIHMAAQSLLSGECDMALAGGASIELPHRQGYLYEEGEILSPDGHCRPFDAQSKGTVFGSGVAVVALRRLEDAIASGDHIHAVIRGSAINNDGSGKVGYLAPSVDGQAAVIAEALAVSGVDPSGIDYVEAHGTGTPIGDPIEVAALRQAFAQGGPRDAPCGLGSVKANIGHTDTAAGAAGIIKVALALRHEELPPVPHFTAPNPECALDAGPFRVQAASARWPRRDERPRRAGVSSLGVGGTNAHVVMEEAPVRAPGGPSRRRQLLVTSGASETAADANAAALADHFATHAGTGLADAAFTLAQGRRHLAWRRFAVAQNAEGAASALAAASRHASARQPAVPGRPVAFQFCGGGLQHVDMAHGLYESEPAFRADIDRGLAVLARIGVPELKRWLFPAESERVEAAAQLERPSNALPALFLVQTALARLWMSLGIVPTAMIGHSCGEYAAAHIAGVIDLETGLRIVHARGRLFETTASGGMISVPLSEAELAPLLPPQLSIATINAPGLCVVSGAAQAIESFLAQLRAKEIEAQAIPIEVAAHSAMLDPILPEFRALLRSLTFSPPQIPFASNLTGKWVEASEATDPEYWVRHLREPVRYTDGLQCLLAQGEQVLLEVGPGRSMTSLARQHPARRPSQPLVASMRHPQEDVADDQRLLEALGELWALGVDPDWQAFWGEERRLRLPLPTYRFDRQRHWVEPGATLHHAGTKADSDARLALEDWAHEPVWSRENLPPAPPPTGPALVLCGSDGFGETLARRLRDRGVPTVTVSVAARYGESGEHFCLQPTRREDWARLFARLATTARMPGQVYHAWLANGSGTRRRPALAEQTVLDLGLHALIALSPELAALTDENAIVLGLVTDNAQRVAGETGLLPLKATALGAARTVGAEYPGIEVRAIDIDPSAAASPTLTARQADAVIDEISLGREARGAVGGDVALRAGERWRLGYQGVRGPLSPAEETWLEERGTYLVTGGLGGLGLAIADHLAHRWKARLILVGRSALPPRDQWAQMLSRGELALGIEEKVRRLLALEAAGAEIELLQADVADERALARGIRRACERLGRIDGVFHAAGTLDDGLIETRTRAAVETVLRPKVAGTLALEAALAGHSPRFMLLFSSISAFAGIAGQVDYAAANAFLDAYAQARRGDPLTRVQSVGWSQWAEVGMAASLGSRDGCASALPEDLGTGKTVAHPFLERVCTISDDEFVVTGILTPERHWVLDEHRVVDAGALLPGTSLLEMSRAAVALVCEGPLELSDFTFLKPFAVPDGTARELRIHVRRRAGAGWRVRLLGRPVQPGPAGWTEHAHGLVRAHALPPLRASLDLGAIAERCAPARCGAQDQPMMAFGPRWNTVSQALANAQGPEALLQLDLPEAFHGEVADFGLHPALLDFATAGAQTLIPGRDPSRAFYAPFTYRRFLAYAPLPARIWSHVRLVSGDETGHTAVFNVTITDADGLVLAEVREFTMMRMADAALLSARAAPLAEAPAATAATSGDGWAPAAEGILPEEGVEVVARLLSGRSGSHTVISPYELDGVLSRLRAPPRAVRRDGAGGGAAGEAADLPATPVEQVIADLWCELLGMEAVGRHDNFFDLGGHSLLAVQFTNRLRRKTGKTLPLATMLGQPTVANLAAVIDPEGRAPDIAAAGGEQLPSGVVTIRKGSQVTPLFFVHDGLGETLLYRGLALRLDPARPILGLEPLRKADGNYAHTRIDEMASHYIQQMRAVQAHGPYLLAGLCAGGVIAFEMAQQLQGAGQQVAFVGIIDAADVEARKHRFGESRARLARVAAMLGSSDLAQVVPDLARKAWNLARWEVESRLREARDRRTVRALRAGEQPGDAAPQANGEEPAIPFLKLYEVAHKEHRPMGILHSASVALFKAADDTGITDDTPYRMVYRDFALGWGKRVREDIVILDVPGGHSSNLQEPHVDTLAPLFQAALDEAIAEHGAWHGAAGGNDDDALAVLVEAAE</sequence>
<feature type="active site" description="Proton donor; for dehydratase activity" evidence="7">
    <location>
        <position position="1589"/>
    </location>
</feature>
<dbReference type="InterPro" id="IPR029058">
    <property type="entry name" value="AB_hydrolase_fold"/>
</dbReference>
<dbReference type="Proteomes" id="UP000465810">
    <property type="component" value="Unassembled WGS sequence"/>
</dbReference>
<evidence type="ECO:0000256" key="8">
    <source>
        <dbReference type="SAM" id="MobiDB-lite"/>
    </source>
</evidence>
<dbReference type="InterPro" id="IPR020807">
    <property type="entry name" value="PKS_DH"/>
</dbReference>
<comment type="caution">
    <text evidence="12">The sequence shown here is derived from an EMBL/GenBank/DDBJ whole genome shotgun (WGS) entry which is preliminary data.</text>
</comment>
<dbReference type="Pfam" id="PF02801">
    <property type="entry name" value="Ketoacyl-synt_C"/>
    <property type="match status" value="1"/>
</dbReference>
<dbReference type="InterPro" id="IPR001227">
    <property type="entry name" value="Ac_transferase_dom_sf"/>
</dbReference>
<dbReference type="Pfam" id="PF00698">
    <property type="entry name" value="Acyl_transf_1"/>
    <property type="match status" value="1"/>
</dbReference>
<keyword evidence="1" id="KW-0596">Phosphopantetheine</keyword>
<dbReference type="RefSeq" id="WP_160984315.1">
    <property type="nucleotide sequence ID" value="NZ_WVTD01000001.1"/>
</dbReference>
<dbReference type="SUPFAM" id="SSF53901">
    <property type="entry name" value="Thiolase-like"/>
    <property type="match status" value="1"/>
</dbReference>
<dbReference type="GO" id="GO:0071770">
    <property type="term" value="P:DIM/DIP cell wall layer assembly"/>
    <property type="evidence" value="ECO:0007669"/>
    <property type="project" value="TreeGrafter"/>
</dbReference>
<evidence type="ECO:0000313" key="12">
    <source>
        <dbReference type="EMBL" id="MYL96615.1"/>
    </source>
</evidence>
<evidence type="ECO:0000313" key="13">
    <source>
        <dbReference type="Proteomes" id="UP000465810"/>
    </source>
</evidence>
<evidence type="ECO:0000256" key="4">
    <source>
        <dbReference type="ARBA" id="ARBA00022832"/>
    </source>
</evidence>
<name>A0A7X4GDG8_9SPHN</name>
<dbReference type="InterPro" id="IPR001031">
    <property type="entry name" value="Thioesterase"/>
</dbReference>
<dbReference type="Pfam" id="PF14765">
    <property type="entry name" value="PS-DH"/>
    <property type="match status" value="1"/>
</dbReference>
<keyword evidence="5" id="KW-0443">Lipid metabolism</keyword>
<protein>
    <submittedName>
        <fullName evidence="12">SDR family NAD(P)-dependent oxidoreductase</fullName>
    </submittedName>
</protein>
<dbReference type="Gene3D" id="3.40.50.720">
    <property type="entry name" value="NAD(P)-binding Rossmann-like Domain"/>
    <property type="match status" value="1"/>
</dbReference>
<evidence type="ECO:0000259" key="9">
    <source>
        <dbReference type="PROSITE" id="PS50075"/>
    </source>
</evidence>
<dbReference type="InterPro" id="IPR020841">
    <property type="entry name" value="PKS_Beta-ketoAc_synthase_dom"/>
</dbReference>
<dbReference type="GO" id="GO:0005737">
    <property type="term" value="C:cytoplasm"/>
    <property type="evidence" value="ECO:0007669"/>
    <property type="project" value="TreeGrafter"/>
</dbReference>
<dbReference type="SUPFAM" id="SSF52151">
    <property type="entry name" value="FabD/lysophospholipase-like"/>
    <property type="match status" value="1"/>
</dbReference>
<evidence type="ECO:0000256" key="6">
    <source>
        <dbReference type="ARBA" id="ARBA00023268"/>
    </source>
</evidence>
<dbReference type="Pfam" id="PF08659">
    <property type="entry name" value="KR"/>
    <property type="match status" value="1"/>
</dbReference>
<feature type="region of interest" description="C-terminal hotdog fold" evidence="7">
    <location>
        <begin position="1531"/>
        <end position="1674"/>
    </location>
</feature>
<proteinExistence type="predicted"/>
<dbReference type="InterPro" id="IPR009081">
    <property type="entry name" value="PP-bd_ACP"/>
</dbReference>
<dbReference type="InterPro" id="IPR016035">
    <property type="entry name" value="Acyl_Trfase/lysoPLipase"/>
</dbReference>
<dbReference type="SMART" id="SM00823">
    <property type="entry name" value="PKS_PP"/>
    <property type="match status" value="1"/>
</dbReference>
<evidence type="ECO:0000259" key="11">
    <source>
        <dbReference type="PROSITE" id="PS52019"/>
    </source>
</evidence>
<dbReference type="Pfam" id="PF00975">
    <property type="entry name" value="Thioesterase"/>
    <property type="match status" value="1"/>
</dbReference>
<dbReference type="InterPro" id="IPR036736">
    <property type="entry name" value="ACP-like_sf"/>
</dbReference>
<dbReference type="Gene3D" id="3.10.129.110">
    <property type="entry name" value="Polyketide synthase dehydratase"/>
    <property type="match status" value="1"/>
</dbReference>
<dbReference type="SMART" id="SM00822">
    <property type="entry name" value="PKS_KR"/>
    <property type="match status" value="1"/>
</dbReference>
<feature type="domain" description="Ketosynthase family 3 (KS3)" evidence="10">
    <location>
        <begin position="17"/>
        <end position="446"/>
    </location>
</feature>
<dbReference type="Pfam" id="PF21394">
    <property type="entry name" value="Beta-ketacyl_N"/>
    <property type="match status" value="1"/>
</dbReference>
<keyword evidence="13" id="KW-1185">Reference proteome</keyword>
<dbReference type="InterPro" id="IPR049551">
    <property type="entry name" value="PKS_DH_C"/>
</dbReference>
<dbReference type="CDD" id="cd00833">
    <property type="entry name" value="PKS"/>
    <property type="match status" value="1"/>
</dbReference>
<dbReference type="FunFam" id="3.40.47.10:FF:000042">
    <property type="entry name" value="Polyketide synthase Pks13"/>
    <property type="match status" value="1"/>
</dbReference>
<dbReference type="Gene3D" id="3.40.366.10">
    <property type="entry name" value="Malonyl-Coenzyme A Acyl Carrier Protein, domain 2"/>
    <property type="match status" value="1"/>
</dbReference>
<evidence type="ECO:0000256" key="2">
    <source>
        <dbReference type="ARBA" id="ARBA00022553"/>
    </source>
</evidence>
<dbReference type="SMART" id="SM00825">
    <property type="entry name" value="PKS_KS"/>
    <property type="match status" value="1"/>
</dbReference>
<dbReference type="Gene3D" id="1.10.1200.10">
    <property type="entry name" value="ACP-like"/>
    <property type="match status" value="1"/>
</dbReference>
<dbReference type="FunFam" id="1.10.1200.10:FF:000016">
    <property type="entry name" value="Non-ribosomal peptide synthase"/>
    <property type="match status" value="1"/>
</dbReference>
<dbReference type="Gene3D" id="3.30.70.250">
    <property type="entry name" value="Malonyl-CoA ACP transacylase, ACP-binding"/>
    <property type="match status" value="1"/>
</dbReference>
<dbReference type="InterPro" id="IPR014031">
    <property type="entry name" value="Ketoacyl_synth_C"/>
</dbReference>
<dbReference type="SUPFAM" id="SSF47336">
    <property type="entry name" value="ACP-like"/>
    <property type="match status" value="1"/>
</dbReference>
<dbReference type="PROSITE" id="PS50075">
    <property type="entry name" value="CARRIER"/>
    <property type="match status" value="1"/>
</dbReference>
<dbReference type="GO" id="GO:0044550">
    <property type="term" value="P:secondary metabolite biosynthetic process"/>
    <property type="evidence" value="ECO:0007669"/>
    <property type="project" value="UniProtKB-ARBA"/>
</dbReference>
<dbReference type="InterPro" id="IPR057326">
    <property type="entry name" value="KR_dom"/>
</dbReference>
<dbReference type="InterPro" id="IPR036291">
    <property type="entry name" value="NAD(P)-bd_dom_sf"/>
</dbReference>
<dbReference type="SUPFAM" id="SSF55048">
    <property type="entry name" value="Probable ACP-binding domain of malonyl-CoA ACP transacylase"/>
    <property type="match status" value="1"/>
</dbReference>
<dbReference type="PANTHER" id="PTHR43775:SF37">
    <property type="entry name" value="SI:DKEY-61P9.11"/>
    <property type="match status" value="1"/>
</dbReference>
<evidence type="ECO:0000256" key="1">
    <source>
        <dbReference type="ARBA" id="ARBA00022450"/>
    </source>
</evidence>
<organism evidence="12 13">
    <name type="scientific">Novosphingobium silvae</name>
    <dbReference type="NCBI Taxonomy" id="2692619"/>
    <lineage>
        <taxon>Bacteria</taxon>
        <taxon>Pseudomonadati</taxon>
        <taxon>Pseudomonadota</taxon>
        <taxon>Alphaproteobacteria</taxon>
        <taxon>Sphingomonadales</taxon>
        <taxon>Sphingomonadaceae</taxon>
        <taxon>Novosphingobium</taxon>
    </lineage>
</organism>
<dbReference type="PROSITE" id="PS00606">
    <property type="entry name" value="KS3_1"/>
    <property type="match status" value="1"/>
</dbReference>
<dbReference type="GO" id="GO:0005886">
    <property type="term" value="C:plasma membrane"/>
    <property type="evidence" value="ECO:0007669"/>
    <property type="project" value="TreeGrafter"/>
</dbReference>